<sequence>MERHTLSQSGFTLIELITVIILLGVLSVTALPRFVNIQDDALAASVQGTATAFEAAVKLAHLKWAVGGNNGPVDNLDLYGNGLNEMDMNANGWPVQSYPPYEANPLLDNAWDCTSVWGALLLDGSPTVAENTSADYQATYSANTCTFYLVDQPAYSIFYDSNTGQVTVDVTL</sequence>
<evidence type="ECO:0008006" key="4">
    <source>
        <dbReference type="Google" id="ProtNLM"/>
    </source>
</evidence>
<organism evidence="2 3">
    <name type="scientific">Alteromonas lipolytica</name>
    <dbReference type="NCBI Taxonomy" id="1856405"/>
    <lineage>
        <taxon>Bacteria</taxon>
        <taxon>Pseudomonadati</taxon>
        <taxon>Pseudomonadota</taxon>
        <taxon>Gammaproteobacteria</taxon>
        <taxon>Alteromonadales</taxon>
        <taxon>Alteromonadaceae</taxon>
        <taxon>Alteromonas/Salinimonas group</taxon>
        <taxon>Alteromonas</taxon>
    </lineage>
</organism>
<keyword evidence="3" id="KW-1185">Reference proteome</keyword>
<keyword evidence="1" id="KW-0812">Transmembrane</keyword>
<comment type="caution">
    <text evidence="2">The sequence shown here is derived from an EMBL/GenBank/DDBJ whole genome shotgun (WGS) entry which is preliminary data.</text>
</comment>
<accession>A0A1E8FA01</accession>
<dbReference type="SUPFAM" id="SSF54523">
    <property type="entry name" value="Pili subunits"/>
    <property type="match status" value="1"/>
</dbReference>
<dbReference type="NCBIfam" id="TIGR02532">
    <property type="entry name" value="IV_pilin_GFxxxE"/>
    <property type="match status" value="1"/>
</dbReference>
<dbReference type="Gene3D" id="3.30.700.10">
    <property type="entry name" value="Glycoprotein, Type 4 Pilin"/>
    <property type="match status" value="1"/>
</dbReference>
<evidence type="ECO:0000313" key="2">
    <source>
        <dbReference type="EMBL" id="OFI32606.1"/>
    </source>
</evidence>
<evidence type="ECO:0000256" key="1">
    <source>
        <dbReference type="SAM" id="Phobius"/>
    </source>
</evidence>
<dbReference type="STRING" id="1856405.BFC17_05480"/>
<keyword evidence="1" id="KW-1133">Transmembrane helix</keyword>
<dbReference type="EMBL" id="MJIC01000016">
    <property type="protein sequence ID" value="OFI32606.1"/>
    <property type="molecule type" value="Genomic_DNA"/>
</dbReference>
<dbReference type="InterPro" id="IPR012902">
    <property type="entry name" value="N_methyl_site"/>
</dbReference>
<dbReference type="Pfam" id="PF07963">
    <property type="entry name" value="N_methyl"/>
    <property type="match status" value="1"/>
</dbReference>
<dbReference type="Proteomes" id="UP000176037">
    <property type="component" value="Unassembled WGS sequence"/>
</dbReference>
<protein>
    <recommendedName>
        <fullName evidence="4">Pilin</fullName>
    </recommendedName>
</protein>
<dbReference type="PROSITE" id="PS00409">
    <property type="entry name" value="PROKAR_NTER_METHYL"/>
    <property type="match status" value="1"/>
</dbReference>
<dbReference type="OrthoDB" id="6386726at2"/>
<feature type="transmembrane region" description="Helical" evidence="1">
    <location>
        <begin position="12"/>
        <end position="31"/>
    </location>
</feature>
<dbReference type="AlphaFoldDB" id="A0A1E8FA01"/>
<name>A0A1E8FA01_9ALTE</name>
<proteinExistence type="predicted"/>
<reference evidence="2 3" key="1">
    <citation type="submission" date="2016-09" db="EMBL/GenBank/DDBJ databases">
        <title>Alteromonas lipolytica, a new species isolated from sea water.</title>
        <authorList>
            <person name="Wu Y.-H."/>
            <person name="Cheng H."/>
            <person name="Xu X.-W."/>
        </authorList>
    </citation>
    <scope>NUCLEOTIDE SEQUENCE [LARGE SCALE GENOMIC DNA]</scope>
    <source>
        <strain evidence="2 3">JW12</strain>
    </source>
</reference>
<gene>
    <name evidence="2" type="ORF">BFC17_05480</name>
</gene>
<dbReference type="InterPro" id="IPR045584">
    <property type="entry name" value="Pilin-like"/>
</dbReference>
<keyword evidence="1" id="KW-0472">Membrane</keyword>
<dbReference type="RefSeq" id="WP_070178134.1">
    <property type="nucleotide sequence ID" value="NZ_BMJR01000005.1"/>
</dbReference>
<evidence type="ECO:0000313" key="3">
    <source>
        <dbReference type="Proteomes" id="UP000176037"/>
    </source>
</evidence>